<name>A0A6A4GLU2_9AGAR</name>
<keyword evidence="1" id="KW-1133">Transmembrane helix</keyword>
<reference evidence="2" key="1">
    <citation type="journal article" date="2019" name="Environ. Microbiol.">
        <title>Fungal ecological strategies reflected in gene transcription - a case study of two litter decomposers.</title>
        <authorList>
            <person name="Barbi F."/>
            <person name="Kohler A."/>
            <person name="Barry K."/>
            <person name="Baskaran P."/>
            <person name="Daum C."/>
            <person name="Fauchery L."/>
            <person name="Ihrmark K."/>
            <person name="Kuo A."/>
            <person name="LaButti K."/>
            <person name="Lipzen A."/>
            <person name="Morin E."/>
            <person name="Grigoriev I.V."/>
            <person name="Henrissat B."/>
            <person name="Lindahl B."/>
            <person name="Martin F."/>
        </authorList>
    </citation>
    <scope>NUCLEOTIDE SEQUENCE</scope>
    <source>
        <strain evidence="2">JB14</strain>
    </source>
</reference>
<dbReference type="AlphaFoldDB" id="A0A6A4GLU2"/>
<evidence type="ECO:0000313" key="3">
    <source>
        <dbReference type="Proteomes" id="UP000799118"/>
    </source>
</evidence>
<evidence type="ECO:0000256" key="1">
    <source>
        <dbReference type="SAM" id="Phobius"/>
    </source>
</evidence>
<feature type="non-terminal residue" evidence="2">
    <location>
        <position position="73"/>
    </location>
</feature>
<feature type="transmembrane region" description="Helical" evidence="1">
    <location>
        <begin position="51"/>
        <end position="70"/>
    </location>
</feature>
<keyword evidence="1" id="KW-0472">Membrane</keyword>
<keyword evidence="3" id="KW-1185">Reference proteome</keyword>
<dbReference type="Proteomes" id="UP000799118">
    <property type="component" value="Unassembled WGS sequence"/>
</dbReference>
<organism evidence="2 3">
    <name type="scientific">Gymnopus androsaceus JB14</name>
    <dbReference type="NCBI Taxonomy" id="1447944"/>
    <lineage>
        <taxon>Eukaryota</taxon>
        <taxon>Fungi</taxon>
        <taxon>Dikarya</taxon>
        <taxon>Basidiomycota</taxon>
        <taxon>Agaricomycotina</taxon>
        <taxon>Agaricomycetes</taxon>
        <taxon>Agaricomycetidae</taxon>
        <taxon>Agaricales</taxon>
        <taxon>Marasmiineae</taxon>
        <taxon>Omphalotaceae</taxon>
        <taxon>Gymnopus</taxon>
    </lineage>
</organism>
<proteinExistence type="predicted"/>
<keyword evidence="1" id="KW-0812">Transmembrane</keyword>
<sequence length="73" mass="7996">MANLQELSADYVDLLQTEFYEAIFNSNSTAMATITIAMAREMEIAVVRSMAIAMVMAMALAMVRATVIATEML</sequence>
<gene>
    <name evidence="2" type="ORF">BT96DRAFT_928026</name>
</gene>
<evidence type="ECO:0000313" key="2">
    <source>
        <dbReference type="EMBL" id="KAE9386722.1"/>
    </source>
</evidence>
<protein>
    <submittedName>
        <fullName evidence="2">Uncharacterized protein</fullName>
    </submittedName>
</protein>
<accession>A0A6A4GLU2</accession>
<dbReference type="EMBL" id="ML769853">
    <property type="protein sequence ID" value="KAE9386722.1"/>
    <property type="molecule type" value="Genomic_DNA"/>
</dbReference>